<evidence type="ECO:0000313" key="1">
    <source>
        <dbReference type="EMBL" id="GAI90856.1"/>
    </source>
</evidence>
<accession>X1THL2</accession>
<protein>
    <submittedName>
        <fullName evidence="1">Uncharacterized protein</fullName>
    </submittedName>
</protein>
<comment type="caution">
    <text evidence="1">The sequence shown here is derived from an EMBL/GenBank/DDBJ whole genome shotgun (WGS) entry which is preliminary data.</text>
</comment>
<dbReference type="AlphaFoldDB" id="X1THL2"/>
<organism evidence="1">
    <name type="scientific">marine sediment metagenome</name>
    <dbReference type="NCBI Taxonomy" id="412755"/>
    <lineage>
        <taxon>unclassified sequences</taxon>
        <taxon>metagenomes</taxon>
        <taxon>ecological metagenomes</taxon>
    </lineage>
</organism>
<name>X1THL2_9ZZZZ</name>
<gene>
    <name evidence="1" type="ORF">S12H4_38272</name>
</gene>
<reference evidence="1" key="1">
    <citation type="journal article" date="2014" name="Front. Microbiol.">
        <title>High frequency of phylogenetically diverse reductive dehalogenase-homologous genes in deep subseafloor sedimentary metagenomes.</title>
        <authorList>
            <person name="Kawai M."/>
            <person name="Futagami T."/>
            <person name="Toyoda A."/>
            <person name="Takaki Y."/>
            <person name="Nishi S."/>
            <person name="Hori S."/>
            <person name="Arai W."/>
            <person name="Tsubouchi T."/>
            <person name="Morono Y."/>
            <person name="Uchiyama I."/>
            <person name="Ito T."/>
            <person name="Fujiyama A."/>
            <person name="Inagaki F."/>
            <person name="Takami H."/>
        </authorList>
    </citation>
    <scope>NUCLEOTIDE SEQUENCE</scope>
    <source>
        <strain evidence="1">Expedition CK06-06</strain>
    </source>
</reference>
<feature type="non-terminal residue" evidence="1">
    <location>
        <position position="1"/>
    </location>
</feature>
<sequence>RDLGDYFGVSGFECFPEKRHRLPRWIRSQEFRLLNNSEKDFLGWLYSMGPDTCWLWNWRLQKKFHRCRRTIQYWLAKLKDLGFIWIEKPFGPERKIHTRLVPTPEHWVKLIGTLALGRNLRKHKQGHSWKKVSLEVQMKRDVINELIRRGESLESAAKVADIIIKKAAEKKGLEECKKLHP</sequence>
<dbReference type="EMBL" id="BARW01023020">
    <property type="protein sequence ID" value="GAI90856.1"/>
    <property type="molecule type" value="Genomic_DNA"/>
</dbReference>
<proteinExistence type="predicted"/>